<evidence type="ECO:0000313" key="2">
    <source>
        <dbReference type="Proteomes" id="UP000248405"/>
    </source>
</evidence>
<gene>
    <name evidence="1" type="ORF">BO88DRAFT_416797</name>
</gene>
<dbReference type="Proteomes" id="UP000248405">
    <property type="component" value="Unassembled WGS sequence"/>
</dbReference>
<reference evidence="1" key="1">
    <citation type="submission" date="2016-12" db="EMBL/GenBank/DDBJ databases">
        <title>The genomes of Aspergillus section Nigri reveals drivers in fungal speciation.</title>
        <authorList>
            <consortium name="DOE Joint Genome Institute"/>
            <person name="Vesth T.C."/>
            <person name="Nybo J."/>
            <person name="Theobald S."/>
            <person name="Brandl J."/>
            <person name="Frisvad J.C."/>
            <person name="Nielsen K.F."/>
            <person name="Lyhne E.K."/>
            <person name="Kogle M.E."/>
            <person name="Kuo A."/>
            <person name="Riley R."/>
            <person name="Clum A."/>
            <person name="Nolan M."/>
            <person name="Lipzen A."/>
            <person name="Salamov A."/>
            <person name="Henrissat B."/>
            <person name="Wiebenga A."/>
            <person name="De Vries R.P."/>
            <person name="Grigoriev I.V."/>
            <person name="Mortensen U.H."/>
            <person name="Andersen M.R."/>
            <person name="Baker S.E."/>
        </authorList>
    </citation>
    <scope>NUCLEOTIDE SEQUENCE [LARGE SCALE GENOMIC DNA]</scope>
    <source>
        <strain evidence="1">CBS 113365</strain>
    </source>
</reference>
<sequence length="269" mass="31091">MTTSSTSPFHLRPAKPTSADHAFILSAFDSSLPFLTSIGSLDQWGKTPFSQRGDFAEATLKELNYSEEFRLTGTSGLDSNLRMFIAERELYQQQQQHDEGQLQAEFVRVTPDGRRFLPVGVAYVRENWVPNYVKTQTHLPMPEVKYGGGGFLYLEVMVTDNREDRRELSRGAGAALIRGIREYGEAKGMRALWVDGWAGNERKLIRFVYLYFLYHPHLHHFVQIMRVEGVNMDFFDRYYEQQGFRAVGEWSHMRTNNVPWLGTLMCMEI</sequence>
<dbReference type="OrthoDB" id="2821191at2759"/>
<organism evidence="1 2">
    <name type="scientific">Aspergillus vadensis (strain CBS 113365 / IMI 142717 / IBT 24658)</name>
    <dbReference type="NCBI Taxonomy" id="1448311"/>
    <lineage>
        <taxon>Eukaryota</taxon>
        <taxon>Fungi</taxon>
        <taxon>Dikarya</taxon>
        <taxon>Ascomycota</taxon>
        <taxon>Pezizomycotina</taxon>
        <taxon>Eurotiomycetes</taxon>
        <taxon>Eurotiomycetidae</taxon>
        <taxon>Eurotiales</taxon>
        <taxon>Aspergillaceae</taxon>
        <taxon>Aspergillus</taxon>
        <taxon>Aspergillus subgen. Circumdati</taxon>
    </lineage>
</organism>
<dbReference type="Gene3D" id="3.40.630.30">
    <property type="match status" value="1"/>
</dbReference>
<dbReference type="RefSeq" id="XP_025561102.1">
    <property type="nucleotide sequence ID" value="XM_025708272.1"/>
</dbReference>
<dbReference type="EMBL" id="KZ821630">
    <property type="protein sequence ID" value="PYH67308.1"/>
    <property type="molecule type" value="Genomic_DNA"/>
</dbReference>
<protein>
    <recommendedName>
        <fullName evidence="3">N-acetyltransferase domain-containing protein</fullName>
    </recommendedName>
</protein>
<accession>A0A319BVZ6</accession>
<dbReference type="GeneID" id="37212864"/>
<keyword evidence="2" id="KW-1185">Reference proteome</keyword>
<evidence type="ECO:0008006" key="3">
    <source>
        <dbReference type="Google" id="ProtNLM"/>
    </source>
</evidence>
<dbReference type="AlphaFoldDB" id="A0A319BVZ6"/>
<name>A0A319BVZ6_ASPVC</name>
<evidence type="ECO:0000313" key="1">
    <source>
        <dbReference type="EMBL" id="PYH67308.1"/>
    </source>
</evidence>
<proteinExistence type="predicted"/>